<keyword evidence="1" id="KW-0812">Transmembrane</keyword>
<keyword evidence="3" id="KW-1185">Reference proteome</keyword>
<dbReference type="Proteomes" id="UP001198565">
    <property type="component" value="Unassembled WGS sequence"/>
</dbReference>
<comment type="caution">
    <text evidence="2">The sequence shown here is derived from an EMBL/GenBank/DDBJ whole genome shotgun (WGS) entry which is preliminary data.</text>
</comment>
<sequence length="338" mass="35652">MREKTPPPAIDDLLAAASEDHLRLLESGGYPAERLREMGTTEEGARQARALLTSVPPADETAADGTTLAMLDALSEENRRRLVDASGFGMDALRKLAASGSGARYVRKLLAEHTDVLDVPGESRGARKARRLRFLTEGTPDGPGPGDVVSGWLIMLAAGLVGLVLCAVLTAWIGALTILVAVLYFAVVLSWAGGKVRSSRGSGPALAMFTITFLAVVAMVPFRAQDWYLAARGVQAQATVVAPRATWSHGHKEEFCQVRLPDGRVRQTEGNDSTCTTAVGSTATVVYDPSDWYGPRFGPSSGNNVDISGGVAVAALVALLAAPVWAVSAARKRKTTSL</sequence>
<proteinExistence type="predicted"/>
<keyword evidence="1" id="KW-1133">Transmembrane helix</keyword>
<feature type="transmembrane region" description="Helical" evidence="1">
    <location>
        <begin position="171"/>
        <end position="193"/>
    </location>
</feature>
<dbReference type="RefSeq" id="WP_222975376.1">
    <property type="nucleotide sequence ID" value="NZ_JAINVZ010000004.1"/>
</dbReference>
<evidence type="ECO:0000313" key="3">
    <source>
        <dbReference type="Proteomes" id="UP001198565"/>
    </source>
</evidence>
<evidence type="ECO:0000256" key="1">
    <source>
        <dbReference type="SAM" id="Phobius"/>
    </source>
</evidence>
<feature type="transmembrane region" description="Helical" evidence="1">
    <location>
        <begin position="148"/>
        <end position="165"/>
    </location>
</feature>
<accession>A0ABS7QNE4</accession>
<reference evidence="2 3" key="1">
    <citation type="submission" date="2021-08" db="EMBL/GenBank/DDBJ databases">
        <title>Streptomyces sp. PTM05 isolated from lichen.</title>
        <authorList>
            <person name="Somphong A."/>
            <person name="Phongsopitanun W."/>
            <person name="Tanasupawat S."/>
        </authorList>
    </citation>
    <scope>NUCLEOTIDE SEQUENCE [LARGE SCALE GENOMIC DNA]</scope>
    <source>
        <strain evidence="2 3">Ptm05</strain>
    </source>
</reference>
<feature type="transmembrane region" description="Helical" evidence="1">
    <location>
        <begin position="205"/>
        <end position="224"/>
    </location>
</feature>
<gene>
    <name evidence="2" type="ORF">K7472_07550</name>
</gene>
<keyword evidence="1" id="KW-0472">Membrane</keyword>
<name>A0ABS7QNE4_9ACTN</name>
<protein>
    <recommendedName>
        <fullName evidence="4">DUF3592 domain-containing protein</fullName>
    </recommendedName>
</protein>
<evidence type="ECO:0000313" key="2">
    <source>
        <dbReference type="EMBL" id="MBY8884698.1"/>
    </source>
</evidence>
<dbReference type="EMBL" id="JAINVZ010000004">
    <property type="protein sequence ID" value="MBY8884698.1"/>
    <property type="molecule type" value="Genomic_DNA"/>
</dbReference>
<organism evidence="2 3">
    <name type="scientific">Streptantibioticus parmotrematis</name>
    <dbReference type="NCBI Taxonomy" id="2873249"/>
    <lineage>
        <taxon>Bacteria</taxon>
        <taxon>Bacillati</taxon>
        <taxon>Actinomycetota</taxon>
        <taxon>Actinomycetes</taxon>
        <taxon>Kitasatosporales</taxon>
        <taxon>Streptomycetaceae</taxon>
        <taxon>Streptantibioticus</taxon>
    </lineage>
</organism>
<feature type="transmembrane region" description="Helical" evidence="1">
    <location>
        <begin position="307"/>
        <end position="327"/>
    </location>
</feature>
<evidence type="ECO:0008006" key="4">
    <source>
        <dbReference type="Google" id="ProtNLM"/>
    </source>
</evidence>